<dbReference type="RefSeq" id="WP_206965260.1">
    <property type="nucleotide sequence ID" value="NZ_JAFLVX010000014.1"/>
</dbReference>
<dbReference type="Pfam" id="PF14079">
    <property type="entry name" value="DUF4260"/>
    <property type="match status" value="1"/>
</dbReference>
<dbReference type="InterPro" id="IPR025356">
    <property type="entry name" value="DUF4260"/>
</dbReference>
<sequence>MKLLLKAEDLSMLVVCLFCFFYVFNFSFTTLLLLLFIPDLSMIGYLVNTNIGSKVYNLIHHLFLPLLMFIISFLINNETIRMVSLIWLIHIFMDRSLGFGLKYPDSFKHTHLSN</sequence>
<accession>A0ABS3HRC1</accession>
<comment type="caution">
    <text evidence="2">The sequence shown here is derived from an EMBL/GenBank/DDBJ whole genome shotgun (WGS) entry which is preliminary data.</text>
</comment>
<protein>
    <submittedName>
        <fullName evidence="2">DUF4260 domain-containing protein</fullName>
    </submittedName>
</protein>
<evidence type="ECO:0000256" key="1">
    <source>
        <dbReference type="SAM" id="Phobius"/>
    </source>
</evidence>
<evidence type="ECO:0000313" key="3">
    <source>
        <dbReference type="Proteomes" id="UP000664857"/>
    </source>
</evidence>
<dbReference type="Proteomes" id="UP000664857">
    <property type="component" value="Unassembled WGS sequence"/>
</dbReference>
<keyword evidence="3" id="KW-1185">Reference proteome</keyword>
<feature type="transmembrane region" description="Helical" evidence="1">
    <location>
        <begin position="58"/>
        <end position="75"/>
    </location>
</feature>
<reference evidence="2 3" key="1">
    <citation type="submission" date="2021-03" db="EMBL/GenBank/DDBJ databases">
        <title>Enterococcal diversity collection.</title>
        <authorList>
            <person name="Gilmore M.S."/>
            <person name="Schwartzman J."/>
            <person name="Van Tyne D."/>
            <person name="Martin M."/>
            <person name="Earl A.M."/>
            <person name="Manson A.L."/>
            <person name="Straub T."/>
            <person name="Salamzade R."/>
            <person name="Saavedra J."/>
            <person name="Lebreton F."/>
            <person name="Prichula J."/>
            <person name="Schaufler K."/>
            <person name="Gaca A."/>
            <person name="Sgardioli B."/>
            <person name="Wagenaar J."/>
            <person name="Strong T."/>
        </authorList>
    </citation>
    <scope>NUCLEOTIDE SEQUENCE [LARGE SCALE GENOMIC DNA]</scope>
    <source>
        <strain evidence="2 3">DIV0080</strain>
    </source>
</reference>
<keyword evidence="1" id="KW-1133">Transmembrane helix</keyword>
<gene>
    <name evidence="2" type="ORF">DOK76_04420</name>
</gene>
<feature type="transmembrane region" description="Helical" evidence="1">
    <location>
        <begin position="12"/>
        <end position="38"/>
    </location>
</feature>
<keyword evidence="1" id="KW-0472">Membrane</keyword>
<evidence type="ECO:0000313" key="2">
    <source>
        <dbReference type="EMBL" id="MBO0476303.1"/>
    </source>
</evidence>
<name>A0ABS3HRC1_9ENTE</name>
<organism evidence="2 3">
    <name type="scientific">Candidatus Vagococcus giribetii</name>
    <dbReference type="NCBI Taxonomy" id="2230876"/>
    <lineage>
        <taxon>Bacteria</taxon>
        <taxon>Bacillati</taxon>
        <taxon>Bacillota</taxon>
        <taxon>Bacilli</taxon>
        <taxon>Lactobacillales</taxon>
        <taxon>Enterococcaceae</taxon>
        <taxon>Vagococcus</taxon>
    </lineage>
</organism>
<keyword evidence="1" id="KW-0812">Transmembrane</keyword>
<proteinExistence type="predicted"/>
<dbReference type="EMBL" id="JAFLVX010000014">
    <property type="protein sequence ID" value="MBO0476303.1"/>
    <property type="molecule type" value="Genomic_DNA"/>
</dbReference>